<evidence type="ECO:0000313" key="2">
    <source>
        <dbReference type="EMBL" id="MBB3079033.1"/>
    </source>
</evidence>
<gene>
    <name evidence="2" type="ORF">FHS41_005564</name>
</gene>
<sequence length="266" mass="29580">MTSRPTEPLAQTGPDSLLGRSLSQWSFLLVFPRAILLQVAHPAVGAGVAEHSVYRTDLWQRGYRTLTHLQRLAHADPAEGERLGRELRRGHRDIHGVDSHGRPYHALRPELFLWVHATYLDSILMLWELCGRPLNADERKQLYGQWLRVGRCLGLRDEELPADLQAFTAYFTATLATLERTEPVRHLLGPALLTPPRPVAGLPLAAAGFRAFGRGLFPHLTRMTVALLPHEALTAIGLSPAHRAYAAMARGLAHTLNALPQQAWPL</sequence>
<evidence type="ECO:0000313" key="3">
    <source>
        <dbReference type="Proteomes" id="UP000572907"/>
    </source>
</evidence>
<dbReference type="EMBL" id="JACHXE010000005">
    <property type="protein sequence ID" value="MBB3079033.1"/>
    <property type="molecule type" value="Genomic_DNA"/>
</dbReference>
<reference evidence="2 3" key="1">
    <citation type="submission" date="2020-08" db="EMBL/GenBank/DDBJ databases">
        <title>Genomic Encyclopedia of Type Strains, Phase III (KMG-III): the genomes of soil and plant-associated and newly described type strains.</title>
        <authorList>
            <person name="Whitman W."/>
        </authorList>
    </citation>
    <scope>NUCLEOTIDE SEQUENCE [LARGE SCALE GENOMIC DNA]</scope>
    <source>
        <strain evidence="2 3">CECT 3237</strain>
    </source>
</reference>
<dbReference type="RefSeq" id="WP_184595970.1">
    <property type="nucleotide sequence ID" value="NZ_BMUP01000002.1"/>
</dbReference>
<name>A0A7W4ZUY6_9ACTN</name>
<dbReference type="InterPro" id="IPR018713">
    <property type="entry name" value="MPAB/Lcp_cat_dom"/>
</dbReference>
<comment type="caution">
    <text evidence="2">The sequence shown here is derived from an EMBL/GenBank/DDBJ whole genome shotgun (WGS) entry which is preliminary data.</text>
</comment>
<dbReference type="Proteomes" id="UP000572907">
    <property type="component" value="Unassembled WGS sequence"/>
</dbReference>
<dbReference type="GO" id="GO:0016491">
    <property type="term" value="F:oxidoreductase activity"/>
    <property type="evidence" value="ECO:0007669"/>
    <property type="project" value="InterPro"/>
</dbReference>
<evidence type="ECO:0000259" key="1">
    <source>
        <dbReference type="Pfam" id="PF09995"/>
    </source>
</evidence>
<proteinExistence type="predicted"/>
<protein>
    <submittedName>
        <fullName evidence="2">Uncharacterized protein (DUF2236 family)</fullName>
    </submittedName>
</protein>
<dbReference type="PANTHER" id="PTHR36151:SF3">
    <property type="entry name" value="ER-BOUND OXYGENASE MPAB_MPAB'_RUBBER OXYGENASE CATALYTIC DOMAIN-CONTAINING PROTEIN"/>
    <property type="match status" value="1"/>
</dbReference>
<feature type="domain" description="ER-bound oxygenase mpaB/mpaB'/Rubber oxygenase catalytic" evidence="1">
    <location>
        <begin position="23"/>
        <end position="256"/>
    </location>
</feature>
<dbReference type="AlphaFoldDB" id="A0A7W4ZUY6"/>
<dbReference type="Pfam" id="PF09995">
    <property type="entry name" value="MPAB_Lcp_cat"/>
    <property type="match status" value="1"/>
</dbReference>
<organism evidence="2 3">
    <name type="scientific">Streptomyces violarus</name>
    <dbReference type="NCBI Taxonomy" id="67380"/>
    <lineage>
        <taxon>Bacteria</taxon>
        <taxon>Bacillati</taxon>
        <taxon>Actinomycetota</taxon>
        <taxon>Actinomycetes</taxon>
        <taxon>Kitasatosporales</taxon>
        <taxon>Streptomycetaceae</taxon>
        <taxon>Streptomyces</taxon>
    </lineage>
</organism>
<dbReference type="PANTHER" id="PTHR36151">
    <property type="entry name" value="BLR2777 PROTEIN"/>
    <property type="match status" value="1"/>
</dbReference>
<keyword evidence="3" id="KW-1185">Reference proteome</keyword>
<accession>A0A7W4ZUY6</accession>